<protein>
    <recommendedName>
        <fullName evidence="5">PPE family protein</fullName>
    </recommendedName>
</protein>
<gene>
    <name evidence="3" type="ORF">CPPEL_03275</name>
</gene>
<evidence type="ECO:0000313" key="4">
    <source>
        <dbReference type="Proteomes" id="UP000271426"/>
    </source>
</evidence>
<name>A0A3G6IT73_9CORY</name>
<evidence type="ECO:0000256" key="1">
    <source>
        <dbReference type="SAM" id="MobiDB-lite"/>
    </source>
</evidence>
<feature type="compositionally biased region" description="Low complexity" evidence="1">
    <location>
        <begin position="367"/>
        <end position="395"/>
    </location>
</feature>
<proteinExistence type="predicted"/>
<keyword evidence="4" id="KW-1185">Reference proteome</keyword>
<feature type="chain" id="PRO_5017975231" description="PPE family protein" evidence="2">
    <location>
        <begin position="34"/>
        <end position="562"/>
    </location>
</feature>
<accession>A0A3G6IT73</accession>
<sequence length="562" mass="54690" precursor="true">MKVQFSSSQLASTAAALQTITASSFLSTTISSAAPALATFSPVSGLDQLGAQHALVLAGAPGSAASVAKSLSHQVAWLYEALKATASSLGMQNDFVQRAMDVADEGGYVGDMAALFPMRPIPTIPGFSFAPPVMVPATSVEQLVAQFNATNEAGGLEGARQWTQLGAAAASLATSLESVAAQLLATTEGIAFDRAAAKISEVAATAGNFAANCEVMAASVSSMVGIHQRHLPQVLAAQAQVQAASDPRAKMLAEQSALAQLNPAIAADLPTGMPMIRSLVAPAVAGLGGGLARTGMGVIPGKGKLNTAGLGATGTPSEPLRASVHTPGGSFEAVATGASEASPQVLGDAATTQASVAQAPGQFAQASAQQLGAGAGQPAPLSAASQPSSHSPGAPIAGLGTPVHQQSLATGAPSSQGSVSGAHTSRRAKHAGAAALGALATGGAAMGMGGLGGSGLAHAGGYPGGAAGNAGGMRGMAGPSAATAPNGLAGAGGAGGGASTSAMRGSTGGLAPMMGAQPGGRERKNTKVKGITQAVEKNHNLKMLLGQQEPVVPRAIGAWVRQ</sequence>
<dbReference type="Proteomes" id="UP000271426">
    <property type="component" value="Chromosome"/>
</dbReference>
<feature type="region of interest" description="Disordered" evidence="1">
    <location>
        <begin position="309"/>
        <end position="346"/>
    </location>
</feature>
<reference evidence="3 4" key="1">
    <citation type="submission" date="2018-11" db="EMBL/GenBank/DDBJ databases">
        <authorList>
            <person name="Kleinhagauer T."/>
            <person name="Glaeser S.P."/>
            <person name="Spergser J."/>
            <person name="Ruckert C."/>
            <person name="Kaempfer P."/>
            <person name="Busse H.-J."/>
        </authorList>
    </citation>
    <scope>NUCLEOTIDE SEQUENCE [LARGE SCALE GENOMIC DNA]</scope>
    <source>
        <strain evidence="3 4">812CH</strain>
    </source>
</reference>
<dbReference type="RefSeq" id="WP_123959784.1">
    <property type="nucleotide sequence ID" value="NZ_CP033898.1"/>
</dbReference>
<dbReference type="AlphaFoldDB" id="A0A3G6IT73"/>
<keyword evidence="2" id="KW-0732">Signal</keyword>
<dbReference type="OrthoDB" id="4428152at2"/>
<dbReference type="Gene3D" id="1.20.1260.20">
    <property type="entry name" value="PPE superfamily"/>
    <property type="match status" value="1"/>
</dbReference>
<feature type="compositionally biased region" description="Polar residues" evidence="1">
    <location>
        <begin position="403"/>
        <end position="423"/>
    </location>
</feature>
<feature type="region of interest" description="Disordered" evidence="1">
    <location>
        <begin position="367"/>
        <end position="426"/>
    </location>
</feature>
<dbReference type="KEGG" id="cpso:CPPEL_03275"/>
<evidence type="ECO:0000256" key="2">
    <source>
        <dbReference type="SAM" id="SignalP"/>
    </source>
</evidence>
<evidence type="ECO:0008006" key="5">
    <source>
        <dbReference type="Google" id="ProtNLM"/>
    </source>
</evidence>
<organism evidence="3 4">
    <name type="scientific">Corynebacterium pseudopelargi</name>
    <dbReference type="NCBI Taxonomy" id="2080757"/>
    <lineage>
        <taxon>Bacteria</taxon>
        <taxon>Bacillati</taxon>
        <taxon>Actinomycetota</taxon>
        <taxon>Actinomycetes</taxon>
        <taxon>Mycobacteriales</taxon>
        <taxon>Corynebacteriaceae</taxon>
        <taxon>Corynebacterium</taxon>
    </lineage>
</organism>
<dbReference type="EMBL" id="CP033898">
    <property type="protein sequence ID" value="AZA08786.1"/>
    <property type="molecule type" value="Genomic_DNA"/>
</dbReference>
<evidence type="ECO:0000313" key="3">
    <source>
        <dbReference type="EMBL" id="AZA08786.1"/>
    </source>
</evidence>
<feature type="signal peptide" evidence="2">
    <location>
        <begin position="1"/>
        <end position="33"/>
    </location>
</feature>
<dbReference type="InterPro" id="IPR038332">
    <property type="entry name" value="PPE_sf"/>
</dbReference>